<organism evidence="3 4">
    <name type="scientific">Zophobas morio</name>
    <dbReference type="NCBI Taxonomy" id="2755281"/>
    <lineage>
        <taxon>Eukaryota</taxon>
        <taxon>Metazoa</taxon>
        <taxon>Ecdysozoa</taxon>
        <taxon>Arthropoda</taxon>
        <taxon>Hexapoda</taxon>
        <taxon>Insecta</taxon>
        <taxon>Pterygota</taxon>
        <taxon>Neoptera</taxon>
        <taxon>Endopterygota</taxon>
        <taxon>Coleoptera</taxon>
        <taxon>Polyphaga</taxon>
        <taxon>Cucujiformia</taxon>
        <taxon>Tenebrionidae</taxon>
        <taxon>Zophobas</taxon>
    </lineage>
</organism>
<evidence type="ECO:0000256" key="1">
    <source>
        <dbReference type="SAM" id="MobiDB-lite"/>
    </source>
</evidence>
<feature type="compositionally biased region" description="Basic and acidic residues" evidence="1">
    <location>
        <begin position="243"/>
        <end position="252"/>
    </location>
</feature>
<dbReference type="InterPro" id="IPR046355">
    <property type="entry name" value="Gab1-4-like"/>
</dbReference>
<reference evidence="3" key="1">
    <citation type="journal article" date="2023" name="G3 (Bethesda)">
        <title>Whole genome assemblies of Zophobas morio and Tenebrio molitor.</title>
        <authorList>
            <person name="Kaur S."/>
            <person name="Stinson S.A."/>
            <person name="diCenzo G.C."/>
        </authorList>
    </citation>
    <scope>NUCLEOTIDE SEQUENCE</scope>
    <source>
        <strain evidence="3">QUZm001</strain>
    </source>
</reference>
<evidence type="ECO:0000313" key="4">
    <source>
        <dbReference type="Proteomes" id="UP001168821"/>
    </source>
</evidence>
<dbReference type="Gene3D" id="2.30.29.30">
    <property type="entry name" value="Pleckstrin-homology domain (PH domain)/Phosphotyrosine-binding domain (PTB)"/>
    <property type="match status" value="1"/>
</dbReference>
<dbReference type="AlphaFoldDB" id="A0AA38IP73"/>
<dbReference type="PROSITE" id="PS50003">
    <property type="entry name" value="PH_DOMAIN"/>
    <property type="match status" value="1"/>
</dbReference>
<feature type="domain" description="PH" evidence="2">
    <location>
        <begin position="7"/>
        <end position="118"/>
    </location>
</feature>
<dbReference type="Proteomes" id="UP001168821">
    <property type="component" value="Unassembled WGS sequence"/>
</dbReference>
<dbReference type="InterPro" id="IPR001849">
    <property type="entry name" value="PH_domain"/>
</dbReference>
<dbReference type="GO" id="GO:0007165">
    <property type="term" value="P:signal transduction"/>
    <property type="evidence" value="ECO:0007669"/>
    <property type="project" value="TreeGrafter"/>
</dbReference>
<dbReference type="GO" id="GO:0035591">
    <property type="term" value="F:signaling adaptor activity"/>
    <property type="evidence" value="ECO:0007669"/>
    <property type="project" value="TreeGrafter"/>
</dbReference>
<dbReference type="Pfam" id="PF00169">
    <property type="entry name" value="PH"/>
    <property type="match status" value="1"/>
</dbReference>
<dbReference type="EMBL" id="JALNTZ010000003">
    <property type="protein sequence ID" value="KAJ3658983.1"/>
    <property type="molecule type" value="Genomic_DNA"/>
</dbReference>
<dbReference type="PANTHER" id="PTHR45960:SF2">
    <property type="entry name" value="PROTEIN DAUGHTER OF SEVENLESS"/>
    <property type="match status" value="1"/>
</dbReference>
<evidence type="ECO:0000313" key="3">
    <source>
        <dbReference type="EMBL" id="KAJ3658983.1"/>
    </source>
</evidence>
<accession>A0AA38IP73</accession>
<dbReference type="SMART" id="SM00233">
    <property type="entry name" value="PH"/>
    <property type="match status" value="1"/>
</dbReference>
<proteinExistence type="predicted"/>
<feature type="region of interest" description="Disordered" evidence="1">
    <location>
        <begin position="231"/>
        <end position="267"/>
    </location>
</feature>
<sequence length="622" mass="70525">MAKSGQEVVYEGWLTKSPPTKRIWRARWRRRWFSLKHSGEIPDQFILTYYADRNCRKLKGSINLDDCEQVDLGLKLDERKLKFDHVFDIKTTKRTYYLAADSETEMKSWVNCICKVCGLKSTSDEDLHISDNNAVNLDIVCSEEEKDDKSIVPSSINETPPVSPVSTSPYIPISECITGKTPILTPQDFKALIQQNMKNTFKPDITQTNQTYGISQRNYLNYVNDMQDPRFYDSPRVLSPCQDNDKNKKNKDNSPLQTPTDTESVFTDDDMADVNVVVKQKFTKNKIEECNNKVLAPPRPPKTVYVVSSTYINLNTQQIGSPNHKNENNQEEDRKQPPPGVITDDMYDFPRSHQIPEAETVRNMVLRRHCYNNAAPVKIEGQIFRYDISPKPSTSSNHVFRYDGDDIVDEPASPLSQSSSTTAYSNLPSPLLADSQLMPPPVVNRDLKPKRKLSDSLSSSSNPEPSSPRNAPSVDRKLKPPTPLQEAHNRKIKASPIMAPSFDESKCGPSPTGSRKMEDDTPKLRAAPSPTLQGLGRSHESLLSQNNQEEQIYHYLPVKMQYIDLDHCGPSNLSNNSNTIPSKSSSDNTVYKKVDFEKTEAFNLTRNNLEKERKEPVTFLKK</sequence>
<feature type="compositionally biased region" description="Basic and acidic residues" evidence="1">
    <location>
        <begin position="324"/>
        <end position="336"/>
    </location>
</feature>
<dbReference type="PANTHER" id="PTHR45960">
    <property type="entry name" value="GRB2-ASSOCIATED-BINDING PROTEIN"/>
    <property type="match status" value="1"/>
</dbReference>
<keyword evidence="4" id="KW-1185">Reference proteome</keyword>
<protein>
    <recommendedName>
        <fullName evidence="2">PH domain-containing protein</fullName>
    </recommendedName>
</protein>
<feature type="compositionally biased region" description="Polar residues" evidence="1">
    <location>
        <begin position="414"/>
        <end position="428"/>
    </location>
</feature>
<feature type="region of interest" description="Disordered" evidence="1">
    <location>
        <begin position="315"/>
        <end position="343"/>
    </location>
</feature>
<gene>
    <name evidence="3" type="ORF">Zmor_010693</name>
</gene>
<feature type="compositionally biased region" description="Polar residues" evidence="1">
    <location>
        <begin position="254"/>
        <end position="265"/>
    </location>
</feature>
<evidence type="ECO:0000259" key="2">
    <source>
        <dbReference type="PROSITE" id="PS50003"/>
    </source>
</evidence>
<dbReference type="GO" id="GO:0005737">
    <property type="term" value="C:cytoplasm"/>
    <property type="evidence" value="ECO:0007669"/>
    <property type="project" value="TreeGrafter"/>
</dbReference>
<dbReference type="SUPFAM" id="SSF50729">
    <property type="entry name" value="PH domain-like"/>
    <property type="match status" value="1"/>
</dbReference>
<dbReference type="InterPro" id="IPR011993">
    <property type="entry name" value="PH-like_dom_sf"/>
</dbReference>
<feature type="compositionally biased region" description="Low complexity" evidence="1">
    <location>
        <begin position="455"/>
        <end position="473"/>
    </location>
</feature>
<feature type="region of interest" description="Disordered" evidence="1">
    <location>
        <begin position="389"/>
        <end position="536"/>
    </location>
</feature>
<name>A0AA38IP73_9CUCU</name>
<comment type="caution">
    <text evidence="3">The sequence shown here is derived from an EMBL/GenBank/DDBJ whole genome shotgun (WGS) entry which is preliminary data.</text>
</comment>